<evidence type="ECO:0000313" key="1">
    <source>
        <dbReference type="EMBL" id="KAI5671751.1"/>
    </source>
</evidence>
<comment type="caution">
    <text evidence="1">The sequence shown here is derived from an EMBL/GenBank/DDBJ whole genome shotgun (WGS) entry which is preliminary data.</text>
</comment>
<dbReference type="Proteomes" id="UP001060085">
    <property type="component" value="Linkage Group LG03"/>
</dbReference>
<sequence length="149" mass="17678">MYNLSTTSASKVYVNINIPEVDAYKTRKTISEFFCIVSDANPEVEKYYTCMVMELSIDMSNDFYYKSCMVCYRKLVEIESKFYCANCSKDVDYPKLRYFNIILFVEKFIADDIETVVELDLKVRFIVFTILRLLTYNISLEFNYMLKEV</sequence>
<name>A0ACC0BGI0_CATRO</name>
<keyword evidence="2" id="KW-1185">Reference proteome</keyword>
<proteinExistence type="predicted"/>
<dbReference type="EMBL" id="CM044703">
    <property type="protein sequence ID" value="KAI5671751.1"/>
    <property type="molecule type" value="Genomic_DNA"/>
</dbReference>
<gene>
    <name evidence="1" type="ORF">M9H77_12115</name>
</gene>
<organism evidence="1 2">
    <name type="scientific">Catharanthus roseus</name>
    <name type="common">Madagascar periwinkle</name>
    <name type="synonym">Vinca rosea</name>
    <dbReference type="NCBI Taxonomy" id="4058"/>
    <lineage>
        <taxon>Eukaryota</taxon>
        <taxon>Viridiplantae</taxon>
        <taxon>Streptophyta</taxon>
        <taxon>Embryophyta</taxon>
        <taxon>Tracheophyta</taxon>
        <taxon>Spermatophyta</taxon>
        <taxon>Magnoliopsida</taxon>
        <taxon>eudicotyledons</taxon>
        <taxon>Gunneridae</taxon>
        <taxon>Pentapetalae</taxon>
        <taxon>asterids</taxon>
        <taxon>lamiids</taxon>
        <taxon>Gentianales</taxon>
        <taxon>Apocynaceae</taxon>
        <taxon>Rauvolfioideae</taxon>
        <taxon>Vinceae</taxon>
        <taxon>Catharanthinae</taxon>
        <taxon>Catharanthus</taxon>
    </lineage>
</organism>
<evidence type="ECO:0000313" key="2">
    <source>
        <dbReference type="Proteomes" id="UP001060085"/>
    </source>
</evidence>
<protein>
    <submittedName>
        <fullName evidence="1">Uncharacterized protein</fullName>
    </submittedName>
</protein>
<accession>A0ACC0BGI0</accession>
<reference evidence="2" key="1">
    <citation type="journal article" date="2023" name="Nat. Plants">
        <title>Single-cell RNA sequencing provides a high-resolution roadmap for understanding the multicellular compartmentation of specialized metabolism.</title>
        <authorList>
            <person name="Sun S."/>
            <person name="Shen X."/>
            <person name="Li Y."/>
            <person name="Li Y."/>
            <person name="Wang S."/>
            <person name="Li R."/>
            <person name="Zhang H."/>
            <person name="Shen G."/>
            <person name="Guo B."/>
            <person name="Wei J."/>
            <person name="Xu J."/>
            <person name="St-Pierre B."/>
            <person name="Chen S."/>
            <person name="Sun C."/>
        </authorList>
    </citation>
    <scope>NUCLEOTIDE SEQUENCE [LARGE SCALE GENOMIC DNA]</scope>
</reference>